<dbReference type="AlphaFoldDB" id="A0A150KFQ7"/>
<name>A0A150KFQ7_HEYCO</name>
<accession>A0A150KFQ7</accession>
<evidence type="ECO:0000313" key="3">
    <source>
        <dbReference type="Proteomes" id="UP000075304"/>
    </source>
</evidence>
<dbReference type="EMBL" id="LQYI01000045">
    <property type="protein sequence ID" value="KYC69723.1"/>
    <property type="molecule type" value="Genomic_DNA"/>
</dbReference>
<sequence>MRPRGAPASSTIRPQGQGEGSGFLRDGPLKVSGRTFFAVLL</sequence>
<gene>
    <name evidence="2" type="ORF">B4099_1067</name>
</gene>
<protein>
    <submittedName>
        <fullName evidence="2">Uncharacterized protein</fullName>
    </submittedName>
</protein>
<organism evidence="2 3">
    <name type="scientific">Heyndrickxia coagulans</name>
    <name type="common">Weizmannia coagulans</name>
    <dbReference type="NCBI Taxonomy" id="1398"/>
    <lineage>
        <taxon>Bacteria</taxon>
        <taxon>Bacillati</taxon>
        <taxon>Bacillota</taxon>
        <taxon>Bacilli</taxon>
        <taxon>Bacillales</taxon>
        <taxon>Bacillaceae</taxon>
        <taxon>Heyndrickxia</taxon>
    </lineage>
</organism>
<comment type="caution">
    <text evidence="2">The sequence shown here is derived from an EMBL/GenBank/DDBJ whole genome shotgun (WGS) entry which is preliminary data.</text>
</comment>
<reference evidence="2 3" key="1">
    <citation type="submission" date="2016-01" db="EMBL/GenBank/DDBJ databases">
        <title>Genome Sequences of Twelve Sporeforming Bacillus Species Isolated from Foods.</title>
        <authorList>
            <person name="Berendsen E.M."/>
            <person name="Wells-Bennik M.H."/>
            <person name="Krawcyk A.O."/>
            <person name="De Jong A."/>
            <person name="Holsappel S."/>
            <person name="Eijlander R.T."/>
            <person name="Kuipers O.P."/>
        </authorList>
    </citation>
    <scope>NUCLEOTIDE SEQUENCE [LARGE SCALE GENOMIC DNA]</scope>
    <source>
        <strain evidence="2 3">B4099</strain>
    </source>
</reference>
<evidence type="ECO:0000313" key="2">
    <source>
        <dbReference type="EMBL" id="KYC69723.1"/>
    </source>
</evidence>
<proteinExistence type="predicted"/>
<evidence type="ECO:0000256" key="1">
    <source>
        <dbReference type="SAM" id="MobiDB-lite"/>
    </source>
</evidence>
<feature type="region of interest" description="Disordered" evidence="1">
    <location>
        <begin position="1"/>
        <end position="27"/>
    </location>
</feature>
<dbReference type="Proteomes" id="UP000075304">
    <property type="component" value="Unassembled WGS sequence"/>
</dbReference>